<dbReference type="GO" id="GO:0003677">
    <property type="term" value="F:DNA binding"/>
    <property type="evidence" value="ECO:0007669"/>
    <property type="project" value="UniProtKB-KW"/>
</dbReference>
<comment type="function">
    <text evidence="21">Reverse transcriptase/ribonuclease H (RT) is a multifunctional enzyme that catalyzes the conversion of the retro-elements RNA genome into dsDNA within the VLP. The enzyme displays a DNA polymerase activity that can copy either DNA or RNA templates, and a ribonuclease H (RNase H) activity that cleaves the RNA strand of RNA-DNA heteroduplexes during plus-strand synthesis and hydrolyzes RNA primers. The conversion leads to a linear dsDNA copy of the retrotransposon that includes long terminal repeats (LTRs) at both ends.</text>
</comment>
<dbReference type="GO" id="GO:0005737">
    <property type="term" value="C:cytoplasm"/>
    <property type="evidence" value="ECO:0007669"/>
    <property type="project" value="UniProtKB-SubCell"/>
</dbReference>
<dbReference type="InterPro" id="IPR039537">
    <property type="entry name" value="Retrotran_Ty1/copia-like"/>
</dbReference>
<dbReference type="InterPro" id="IPR012337">
    <property type="entry name" value="RNaseH-like_sf"/>
</dbReference>
<evidence type="ECO:0000256" key="6">
    <source>
        <dbReference type="ARBA" id="ARBA00022679"/>
    </source>
</evidence>
<keyword evidence="6" id="KW-0808">Transferase</keyword>
<evidence type="ECO:0000256" key="20">
    <source>
        <dbReference type="ARBA" id="ARBA00023268"/>
    </source>
</evidence>
<name>A0A376BBC0_9ASCO</name>
<dbReference type="AlphaFoldDB" id="A0A376BBC0"/>
<evidence type="ECO:0000256" key="17">
    <source>
        <dbReference type="ARBA" id="ARBA00023125"/>
    </source>
</evidence>
<evidence type="ECO:0000256" key="13">
    <source>
        <dbReference type="ARBA" id="ARBA00022884"/>
    </source>
</evidence>
<evidence type="ECO:0000256" key="1">
    <source>
        <dbReference type="ARBA" id="ARBA00000077"/>
    </source>
</evidence>
<evidence type="ECO:0000256" key="23">
    <source>
        <dbReference type="ARBA" id="ARBA00048173"/>
    </source>
</evidence>
<dbReference type="GO" id="GO:0046872">
    <property type="term" value="F:metal ion binding"/>
    <property type="evidence" value="ECO:0007669"/>
    <property type="project" value="UniProtKB-KW"/>
</dbReference>
<dbReference type="GO" id="GO:0003964">
    <property type="term" value="F:RNA-directed DNA polymerase activity"/>
    <property type="evidence" value="ECO:0007669"/>
    <property type="project" value="UniProtKB-KW"/>
</dbReference>
<evidence type="ECO:0000313" key="27">
    <source>
        <dbReference type="EMBL" id="SSD61982.1"/>
    </source>
</evidence>
<evidence type="ECO:0000256" key="22">
    <source>
        <dbReference type="ARBA" id="ARBA00025615"/>
    </source>
</evidence>
<protein>
    <recommendedName>
        <fullName evidence="26">Integrase catalytic domain-containing protein</fullName>
    </recommendedName>
</protein>
<comment type="function">
    <text evidence="22">Integrase (IN) targets the VLP to the nucleus, where a subparticle preintegration complex (PIC) containing at least integrase and the newly synthesized dsDNA copy of the retrotransposon must transit the nuclear membrane. Once in the nucleus, integrase performs the integration of the dsDNA into the host genome.</text>
</comment>
<keyword evidence="16" id="KW-0239">DNA-directed DNA polymerase</keyword>
<keyword evidence="15" id="KW-0695">RNA-directed DNA polymerase</keyword>
<dbReference type="EMBL" id="UFAJ01001038">
    <property type="protein sequence ID" value="SSD61982.1"/>
    <property type="molecule type" value="Genomic_DNA"/>
</dbReference>
<reference evidence="28" key="1">
    <citation type="submission" date="2018-06" db="EMBL/GenBank/DDBJ databases">
        <authorList>
            <person name="Guldener U."/>
        </authorList>
    </citation>
    <scope>NUCLEOTIDE SEQUENCE [LARGE SCALE GENOMIC DNA]</scope>
    <source>
        <strain evidence="28">UTAD17</strain>
    </source>
</reference>
<keyword evidence="10" id="KW-0255">Endonuclease</keyword>
<comment type="subcellular location">
    <subcellularLocation>
        <location evidence="3">Cytoplasm</location>
    </subcellularLocation>
    <subcellularLocation>
        <location evidence="2">Nucleus</location>
    </subcellularLocation>
</comment>
<dbReference type="Pfam" id="PF00665">
    <property type="entry name" value="rve"/>
    <property type="match status" value="1"/>
</dbReference>
<keyword evidence="4" id="KW-0963">Cytoplasm</keyword>
<dbReference type="GO" id="GO:0004523">
    <property type="term" value="F:RNA-DNA hybrid ribonuclease activity"/>
    <property type="evidence" value="ECO:0007669"/>
    <property type="project" value="UniProtKB-EC"/>
</dbReference>
<evidence type="ECO:0000313" key="28">
    <source>
        <dbReference type="Proteomes" id="UP000262825"/>
    </source>
</evidence>
<comment type="catalytic activity">
    <reaction evidence="1">
        <text>Endonucleolytic cleavage to 5'-phosphomonoester.</text>
        <dbReference type="EC" id="3.1.26.4"/>
    </reaction>
</comment>
<comment type="catalytic activity">
    <reaction evidence="23">
        <text>DNA(n) + a 2'-deoxyribonucleoside 5'-triphosphate = DNA(n+1) + diphosphate</text>
        <dbReference type="Rhea" id="RHEA:22508"/>
        <dbReference type="Rhea" id="RHEA-COMP:17339"/>
        <dbReference type="Rhea" id="RHEA-COMP:17340"/>
        <dbReference type="ChEBI" id="CHEBI:33019"/>
        <dbReference type="ChEBI" id="CHEBI:61560"/>
        <dbReference type="ChEBI" id="CHEBI:173112"/>
        <dbReference type="EC" id="2.7.7.49"/>
    </reaction>
</comment>
<evidence type="ECO:0000256" key="11">
    <source>
        <dbReference type="ARBA" id="ARBA00022801"/>
    </source>
</evidence>
<dbReference type="GO" id="GO:0003887">
    <property type="term" value="F:DNA-directed DNA polymerase activity"/>
    <property type="evidence" value="ECO:0007669"/>
    <property type="project" value="UniProtKB-KW"/>
</dbReference>
<dbReference type="Proteomes" id="UP000262825">
    <property type="component" value="Unassembled WGS sequence"/>
</dbReference>
<dbReference type="GO" id="GO:0032196">
    <property type="term" value="P:transposition"/>
    <property type="evidence" value="ECO:0007669"/>
    <property type="project" value="UniProtKB-KW"/>
</dbReference>
<evidence type="ECO:0000256" key="5">
    <source>
        <dbReference type="ARBA" id="ARBA00022578"/>
    </source>
</evidence>
<evidence type="ECO:0000256" key="8">
    <source>
        <dbReference type="ARBA" id="ARBA00022722"/>
    </source>
</evidence>
<dbReference type="Gene3D" id="3.30.420.10">
    <property type="entry name" value="Ribonuclease H-like superfamily/Ribonuclease H"/>
    <property type="match status" value="1"/>
</dbReference>
<keyword evidence="28" id="KW-1185">Reference proteome</keyword>
<feature type="compositionally biased region" description="Low complexity" evidence="25">
    <location>
        <begin position="333"/>
        <end position="356"/>
    </location>
</feature>
<dbReference type="InterPro" id="IPR001584">
    <property type="entry name" value="Integrase_cat-core"/>
</dbReference>
<dbReference type="Pfam" id="PF07727">
    <property type="entry name" value="RVT_2"/>
    <property type="match status" value="1"/>
</dbReference>
<evidence type="ECO:0000256" key="21">
    <source>
        <dbReference type="ARBA" id="ARBA00025590"/>
    </source>
</evidence>
<evidence type="ECO:0000256" key="15">
    <source>
        <dbReference type="ARBA" id="ARBA00022918"/>
    </source>
</evidence>
<sequence length="1028" mass="119037">MGVPKNKLKLPRGPPNTDFITLADNTDFTRSNKLACASWASLNSHNAKNYKIPWNNFPTTYYESARFNSNTWKRFISQLTPMPYPVSSLSEIVQFIKWYNNFTYRTHENGIHQLLFYTVFSKIKNSSPIDEAENREILNNILPKIFPHKMKDISDNTCSSTIFRDYIEEVFPAHPSTIAVKLLDKYVITNNTTTSDMQTQINTAQSFRYCAKMDAIPDKEIIPYFERKISDCYGESTAHLIRKWMKTPNLTMQELLADLHEYMKISKRYKVSTNPRTDSFLPRKFQINNINRYDNTRYPKRRYNNGYPNRNRNYSRNNHPKSRNYTNHQSHRTTTGNNTTNQSNINNINQNNTNSNPPQSRLADFQPFFPNNSNINCIPQLATTKCPHILIDGGAHSSITNDKQAVTNFIPTSEPLITSANNTPFNIIGTGTIELNLNNYHIAIPVYVAEDDLPYPYIISEYDLRQQNIYKHNTPSDTYLASYTHNFKEIKLTPHARVHVLDKSHIEHNTYSEQLPPNEKPLSAHSICAHFSSKKIKELLQTTRPSVQNLLPRTYNEKILKTLSDKQQCSLCLQAKIHKINNKKEFLANASQPLEIISIDYMELGKQQYLCLIDHYTRYLWMLYTKDKQQTAVHLQNFIQKEINNVPFQIQTIFSDNALEFKSTSVVNLLSSYGIKQKFSPSYQPAINGICERSHRTILNAARAIYLETKCPIEVFPYLIQYCVQWYNLVPHSHTKKTPTESLYGIVRITKALFHPFGCKVIYYSHRQSLKHKLETNSAIGIYLGFNQNQTFAYYVLDLHSQTVAETNTVYFLDHIIGFQELAATAEKHREILQLLKEPTTIKTIATISKPTTSIPTSPSLSEAGKYNEWKNAIINELQNHKSFNTFEIVSTPSKAKLLPTKWVFTVKRDREGNISKYKARLTACGNRDIPLDPVDTTSPTTDITLLKLLLAFCVQYNWHTLTADVKSAYLHANINRDTYLRIPKYLELHYNIPKSQQHQCLKLNRSEERRVGKECLRLCRSRWSPYH</sequence>
<evidence type="ECO:0000256" key="7">
    <source>
        <dbReference type="ARBA" id="ARBA00022695"/>
    </source>
</evidence>
<evidence type="ECO:0000256" key="2">
    <source>
        <dbReference type="ARBA" id="ARBA00004123"/>
    </source>
</evidence>
<dbReference type="VEuPathDB" id="FungiDB:SCODWIG_03743"/>
<evidence type="ECO:0000256" key="24">
    <source>
        <dbReference type="ARBA" id="ARBA00049244"/>
    </source>
</evidence>
<evidence type="ECO:0000256" key="25">
    <source>
        <dbReference type="SAM" id="MobiDB-lite"/>
    </source>
</evidence>
<evidence type="ECO:0000256" key="9">
    <source>
        <dbReference type="ARBA" id="ARBA00022723"/>
    </source>
</evidence>
<feature type="domain" description="Integrase catalytic" evidence="26">
    <location>
        <begin position="589"/>
        <end position="747"/>
    </location>
</feature>
<keyword evidence="18" id="KW-0233">DNA recombination</keyword>
<dbReference type="InterPro" id="IPR036397">
    <property type="entry name" value="RNaseH_sf"/>
</dbReference>
<evidence type="ECO:0000256" key="10">
    <source>
        <dbReference type="ARBA" id="ARBA00022759"/>
    </source>
</evidence>
<keyword evidence="20" id="KW-0511">Multifunctional enzyme</keyword>
<keyword evidence="13" id="KW-0694">RNA-binding</keyword>
<evidence type="ECO:0000256" key="16">
    <source>
        <dbReference type="ARBA" id="ARBA00022932"/>
    </source>
</evidence>
<keyword evidence="14" id="KW-0229">DNA integration</keyword>
<evidence type="ECO:0000256" key="4">
    <source>
        <dbReference type="ARBA" id="ARBA00022490"/>
    </source>
</evidence>
<keyword evidence="12" id="KW-0460">Magnesium</keyword>
<keyword evidence="11" id="KW-0378">Hydrolase</keyword>
<keyword evidence="5" id="KW-0815">Transposition</keyword>
<feature type="region of interest" description="Disordered" evidence="25">
    <location>
        <begin position="293"/>
        <end position="360"/>
    </location>
</feature>
<dbReference type="PROSITE" id="PS50994">
    <property type="entry name" value="INTEGRASE"/>
    <property type="match status" value="1"/>
</dbReference>
<keyword evidence="17" id="KW-0238">DNA-binding</keyword>
<comment type="catalytic activity">
    <reaction evidence="24">
        <text>DNA(n) + a 2'-deoxyribonucleoside 5'-triphosphate = DNA(n+1) + diphosphate</text>
        <dbReference type="Rhea" id="RHEA:22508"/>
        <dbReference type="Rhea" id="RHEA-COMP:17339"/>
        <dbReference type="Rhea" id="RHEA-COMP:17340"/>
        <dbReference type="ChEBI" id="CHEBI:33019"/>
        <dbReference type="ChEBI" id="CHEBI:61560"/>
        <dbReference type="ChEBI" id="CHEBI:173112"/>
        <dbReference type="EC" id="2.7.7.7"/>
    </reaction>
</comment>
<evidence type="ECO:0000256" key="14">
    <source>
        <dbReference type="ARBA" id="ARBA00022908"/>
    </source>
</evidence>
<evidence type="ECO:0000256" key="3">
    <source>
        <dbReference type="ARBA" id="ARBA00004496"/>
    </source>
</evidence>
<keyword evidence="8" id="KW-0540">Nuclease</keyword>
<keyword evidence="9" id="KW-0479">Metal-binding</keyword>
<dbReference type="SUPFAM" id="SSF53098">
    <property type="entry name" value="Ribonuclease H-like"/>
    <property type="match status" value="1"/>
</dbReference>
<dbReference type="GO" id="GO:0005634">
    <property type="term" value="C:nucleus"/>
    <property type="evidence" value="ECO:0007669"/>
    <property type="project" value="UniProtKB-SubCell"/>
</dbReference>
<dbReference type="PANTHER" id="PTHR42648:SF11">
    <property type="entry name" value="TRANSPOSON TY4-P GAG-POL POLYPROTEIN"/>
    <property type="match status" value="1"/>
</dbReference>
<evidence type="ECO:0000259" key="26">
    <source>
        <dbReference type="PROSITE" id="PS50994"/>
    </source>
</evidence>
<evidence type="ECO:0000256" key="18">
    <source>
        <dbReference type="ARBA" id="ARBA00023172"/>
    </source>
</evidence>
<dbReference type="GO" id="GO:0003723">
    <property type="term" value="F:RNA binding"/>
    <property type="evidence" value="ECO:0007669"/>
    <property type="project" value="UniProtKB-KW"/>
</dbReference>
<accession>A0A376BBC0</accession>
<keyword evidence="7" id="KW-0548">Nucleotidyltransferase</keyword>
<dbReference type="GO" id="GO:0006310">
    <property type="term" value="P:DNA recombination"/>
    <property type="evidence" value="ECO:0007669"/>
    <property type="project" value="UniProtKB-KW"/>
</dbReference>
<keyword evidence="19" id="KW-0539">Nucleus</keyword>
<dbReference type="InterPro" id="IPR013103">
    <property type="entry name" value="RVT_2"/>
</dbReference>
<dbReference type="GO" id="GO:0015074">
    <property type="term" value="P:DNA integration"/>
    <property type="evidence" value="ECO:0007669"/>
    <property type="project" value="UniProtKB-KW"/>
</dbReference>
<proteinExistence type="predicted"/>
<evidence type="ECO:0000256" key="19">
    <source>
        <dbReference type="ARBA" id="ARBA00023242"/>
    </source>
</evidence>
<organism evidence="27 28">
    <name type="scientific">Saccharomycodes ludwigii</name>
    <dbReference type="NCBI Taxonomy" id="36035"/>
    <lineage>
        <taxon>Eukaryota</taxon>
        <taxon>Fungi</taxon>
        <taxon>Dikarya</taxon>
        <taxon>Ascomycota</taxon>
        <taxon>Saccharomycotina</taxon>
        <taxon>Saccharomycetes</taxon>
        <taxon>Saccharomycodales</taxon>
        <taxon>Saccharomycodaceae</taxon>
        <taxon>Saccharomycodes</taxon>
    </lineage>
</organism>
<evidence type="ECO:0000256" key="12">
    <source>
        <dbReference type="ARBA" id="ARBA00022842"/>
    </source>
</evidence>
<feature type="compositionally biased region" description="Low complexity" evidence="25">
    <location>
        <begin position="304"/>
        <end position="317"/>
    </location>
</feature>
<dbReference type="PANTHER" id="PTHR42648">
    <property type="entry name" value="TRANSPOSASE, PUTATIVE-RELATED"/>
    <property type="match status" value="1"/>
</dbReference>
<gene>
    <name evidence="27" type="ORF">SCODWIG_03743</name>
</gene>